<gene>
    <name evidence="2" type="primary">129</name>
</gene>
<evidence type="ECO:0000313" key="3">
    <source>
        <dbReference type="Proteomes" id="UP000008388"/>
    </source>
</evidence>
<feature type="coiled-coil region" evidence="1">
    <location>
        <begin position="15"/>
        <end position="42"/>
    </location>
</feature>
<evidence type="ECO:0000313" key="2">
    <source>
        <dbReference type="EMBL" id="AEH03553.1"/>
    </source>
</evidence>
<keyword evidence="3" id="KW-1185">Reference proteome</keyword>
<dbReference type="KEGG" id="vg:26643658"/>
<keyword evidence="1" id="KW-0175">Coiled coil</keyword>
<organismHost>
    <name type="scientific">Pseudomonas aeruginosa</name>
    <dbReference type="NCBI Taxonomy" id="287"/>
</organismHost>
<accession>F8SK03</accession>
<evidence type="ECO:0000256" key="1">
    <source>
        <dbReference type="SAM" id="Coils"/>
    </source>
</evidence>
<reference evidence="2 3" key="1">
    <citation type="journal article" date="2011" name="Microbiology">
        <title>The Pseudomonas aeruginosa generalized transducing phage phiPA3 is a new member of the phiKZ-like group of 'jumbo' phages, and infects model laboratory strains and clinical isolates from cystic fibrosis patients.</title>
        <authorList>
            <person name="Monson R."/>
            <person name="Foulds I."/>
            <person name="Foweraker J."/>
            <person name="Welch M."/>
            <person name="Salmond G.P."/>
        </authorList>
    </citation>
    <scope>NUCLEOTIDE SEQUENCE [LARGE SCALE GENOMIC DNA]</scope>
</reference>
<proteinExistence type="predicted"/>
<protein>
    <submittedName>
        <fullName evidence="2">Uncharacterized protein 129</fullName>
    </submittedName>
</protein>
<organism evidence="2 3">
    <name type="scientific">Pseudomonas phage PhiPA3</name>
    <name type="common">Pseudomonas aeruginosa phage PhiPA3</name>
    <dbReference type="NCBI Taxonomy" id="998086"/>
    <lineage>
        <taxon>Viruses</taxon>
        <taxon>Duplodnaviria</taxon>
        <taxon>Heunggongvirae</taxon>
        <taxon>Uroviricota</taxon>
        <taxon>Caudoviricetes</taxon>
        <taxon>Chimalliviridae</taxon>
        <taxon>Miltoncavirus</taxon>
        <taxon>Miltoncavirus PhiPA3</taxon>
    </lineage>
</organism>
<dbReference type="GeneID" id="26643658"/>
<dbReference type="RefSeq" id="YP_009217209.1">
    <property type="nucleotide sequence ID" value="NC_028999.1"/>
</dbReference>
<dbReference type="EMBL" id="HQ630627">
    <property type="protein sequence ID" value="AEH03553.1"/>
    <property type="molecule type" value="Genomic_DNA"/>
</dbReference>
<name>F8SK03_BPPA3</name>
<sequence length="136" mass="15348">MLCDVYPSVDELDQMAKVDKERQQYRDRVKAMLEELRTVIAKAFIKAEPINILVVARQWVLLDVMRVTSEEWQKVFGTAINGEVRSGWGHAFQAGYIIDFATNEDATTPQSYTLSDARAITSNGAKRGYDLVFGVV</sequence>
<dbReference type="Proteomes" id="UP000008388">
    <property type="component" value="Segment"/>
</dbReference>